<gene>
    <name evidence="2" type="ORF">JHT90_04820</name>
</gene>
<feature type="signal peptide" evidence="1">
    <location>
        <begin position="1"/>
        <end position="20"/>
    </location>
</feature>
<proteinExistence type="predicted"/>
<dbReference type="RefSeq" id="WP_201094761.1">
    <property type="nucleotide sequence ID" value="NZ_CP067393.1"/>
</dbReference>
<evidence type="ECO:0000313" key="3">
    <source>
        <dbReference type="Proteomes" id="UP000595278"/>
    </source>
</evidence>
<name>A0A974NH86_9GAMM</name>
<reference evidence="2 3" key="1">
    <citation type="submission" date="2021-01" db="EMBL/GenBank/DDBJ databases">
        <title>Entomomonas sp. F2A isolated from a house cricket (Acheta domesticus).</title>
        <authorList>
            <person name="Spergser J."/>
            <person name="Busse H.-J."/>
        </authorList>
    </citation>
    <scope>NUCLEOTIDE SEQUENCE [LARGE SCALE GENOMIC DNA]</scope>
    <source>
        <strain evidence="2 3">F2A</strain>
    </source>
</reference>
<keyword evidence="1" id="KW-0732">Signal</keyword>
<dbReference type="KEGG" id="eaz:JHT90_04820"/>
<accession>A0A974NH86</accession>
<keyword evidence="3" id="KW-1185">Reference proteome</keyword>
<evidence type="ECO:0000313" key="2">
    <source>
        <dbReference type="EMBL" id="QQP86564.1"/>
    </source>
</evidence>
<dbReference type="AlphaFoldDB" id="A0A974NH86"/>
<dbReference type="Proteomes" id="UP000595278">
    <property type="component" value="Chromosome"/>
</dbReference>
<evidence type="ECO:0000256" key="1">
    <source>
        <dbReference type="SAM" id="SignalP"/>
    </source>
</evidence>
<dbReference type="Pfam" id="PF04338">
    <property type="entry name" value="DUF481"/>
    <property type="match status" value="1"/>
</dbReference>
<feature type="chain" id="PRO_5037861661" evidence="1">
    <location>
        <begin position="21"/>
        <end position="339"/>
    </location>
</feature>
<sequence>MLVRFLAFLLLASLPLSSLADIVWMKNGDRLTGTISLLNNNKLVLDTDYAGSVTISWSKVSTIETTSPLLVKIKKDKQEKAKIIKPSQEGKLQLVNGAEPEEVALKDINQIIKPKKLGVEIDDLIWSGKVNIALDSKKAEKDTTTFDIDFQTKLEHSDWRHILNGEYNRKSSDGNVSTNNYAIDYTLDHFITKQWFWQTNTAFKLDHVEDLRKQYTIGTGPGYQFWDDSQGAFSMSSLINMSRYEYQDTTSKNFASYGIRWDYNRYLLGKNFELFTTGNATRPFNSNVAKYTLDTDVGIRYKLTDWASLNFKVNRNIVNGASDASINETRYIFGFGVNW</sequence>
<protein>
    <submittedName>
        <fullName evidence="2">DUF481 domain-containing protein</fullName>
    </submittedName>
</protein>
<dbReference type="InterPro" id="IPR007433">
    <property type="entry name" value="DUF481"/>
</dbReference>
<organism evidence="2 3">
    <name type="scientific">Entomomonas asaccharolytica</name>
    <dbReference type="NCBI Taxonomy" id="2785331"/>
    <lineage>
        <taxon>Bacteria</taxon>
        <taxon>Pseudomonadati</taxon>
        <taxon>Pseudomonadota</taxon>
        <taxon>Gammaproteobacteria</taxon>
        <taxon>Pseudomonadales</taxon>
        <taxon>Pseudomonadaceae</taxon>
        <taxon>Entomomonas</taxon>
    </lineage>
</organism>
<dbReference type="EMBL" id="CP067393">
    <property type="protein sequence ID" value="QQP86564.1"/>
    <property type="molecule type" value="Genomic_DNA"/>
</dbReference>